<evidence type="ECO:0000313" key="1">
    <source>
        <dbReference type="EMBL" id="MPA74730.1"/>
    </source>
</evidence>
<dbReference type="EMBL" id="GHES01044171">
    <property type="protein sequence ID" value="MPA74730.1"/>
    <property type="molecule type" value="Transcribed_RNA"/>
</dbReference>
<dbReference type="AlphaFoldDB" id="A0A5B7C0Z7"/>
<proteinExistence type="predicted"/>
<name>A0A5B7C0Z7_DAVIN</name>
<accession>A0A5B7C0Z7</accession>
<reference evidence="1" key="1">
    <citation type="submission" date="2019-08" db="EMBL/GenBank/DDBJ databases">
        <title>Reference gene set and small RNA set construction with multiple tissues from Davidia involucrata Baill.</title>
        <authorList>
            <person name="Yang H."/>
            <person name="Zhou C."/>
            <person name="Li G."/>
            <person name="Wang J."/>
            <person name="Gao P."/>
            <person name="Wang M."/>
            <person name="Wang R."/>
            <person name="Zhao Y."/>
        </authorList>
    </citation>
    <scope>NUCLEOTIDE SEQUENCE</scope>
    <source>
        <tissue evidence="1">Mixed with DoveR01_LX</tissue>
    </source>
</reference>
<dbReference type="EC" id="3.6.1.-" evidence="1"/>
<dbReference type="GO" id="GO:0016787">
    <property type="term" value="F:hydrolase activity"/>
    <property type="evidence" value="ECO:0007669"/>
    <property type="project" value="UniProtKB-KW"/>
</dbReference>
<sequence>MPSRSNYRTGQYKIGCGSSNLQHMRWTTSWTIVQQKPLEWSPKPKFLDFSTRKCCSHLERIQRWNLFLDNKQAKWQKGCGGEDGTWISIKMVRYINSRNLRSENQSFTTIFSLFFSFPFSRANTFMTLVYL</sequence>
<gene>
    <name evidence="1" type="ORF">Din_044171</name>
</gene>
<keyword evidence="1" id="KW-0378">Hydrolase</keyword>
<protein>
    <submittedName>
        <fullName evidence="1">Putative disease resistance protein RGA2</fullName>
        <ecNumber evidence="1">3.6.1.-</ecNumber>
    </submittedName>
</protein>
<organism evidence="1">
    <name type="scientific">Davidia involucrata</name>
    <name type="common">Dove tree</name>
    <dbReference type="NCBI Taxonomy" id="16924"/>
    <lineage>
        <taxon>Eukaryota</taxon>
        <taxon>Viridiplantae</taxon>
        <taxon>Streptophyta</taxon>
        <taxon>Embryophyta</taxon>
        <taxon>Tracheophyta</taxon>
        <taxon>Spermatophyta</taxon>
        <taxon>Magnoliopsida</taxon>
        <taxon>eudicotyledons</taxon>
        <taxon>Gunneridae</taxon>
        <taxon>Pentapetalae</taxon>
        <taxon>asterids</taxon>
        <taxon>Cornales</taxon>
        <taxon>Nyssaceae</taxon>
        <taxon>Davidia</taxon>
    </lineage>
</organism>